<dbReference type="GO" id="GO:0005634">
    <property type="term" value="C:nucleus"/>
    <property type="evidence" value="ECO:0007669"/>
    <property type="project" value="TreeGrafter"/>
</dbReference>
<evidence type="ECO:0000256" key="4">
    <source>
        <dbReference type="ARBA" id="ARBA00022833"/>
    </source>
</evidence>
<organism evidence="7 8">
    <name type="scientific">Dinothrombium tinctorium</name>
    <dbReference type="NCBI Taxonomy" id="1965070"/>
    <lineage>
        <taxon>Eukaryota</taxon>
        <taxon>Metazoa</taxon>
        <taxon>Ecdysozoa</taxon>
        <taxon>Arthropoda</taxon>
        <taxon>Chelicerata</taxon>
        <taxon>Arachnida</taxon>
        <taxon>Acari</taxon>
        <taxon>Acariformes</taxon>
        <taxon>Trombidiformes</taxon>
        <taxon>Prostigmata</taxon>
        <taxon>Anystina</taxon>
        <taxon>Parasitengona</taxon>
        <taxon>Trombidioidea</taxon>
        <taxon>Trombidiidae</taxon>
        <taxon>Dinothrombium</taxon>
    </lineage>
</organism>
<dbReference type="SMART" id="SM00355">
    <property type="entry name" value="ZnF_C2H2"/>
    <property type="match status" value="7"/>
</dbReference>
<dbReference type="InterPro" id="IPR057618">
    <property type="entry name" value="Znf_POGZ/Z280C-D-like"/>
</dbReference>
<keyword evidence="8" id="KW-1185">Reference proteome</keyword>
<protein>
    <recommendedName>
        <fullName evidence="6">C2H2-type domain-containing protein</fullName>
    </recommendedName>
</protein>
<accession>A0A3S3NL52</accession>
<keyword evidence="1" id="KW-0479">Metal-binding</keyword>
<evidence type="ECO:0000256" key="5">
    <source>
        <dbReference type="SAM" id="MobiDB-lite"/>
    </source>
</evidence>
<feature type="region of interest" description="Disordered" evidence="5">
    <location>
        <begin position="397"/>
        <end position="421"/>
    </location>
</feature>
<sequence>MASNFRPRRRAAIQATHKIGELEKDSNLAPEIEDDLSDESTNANCAQSSTSKPVGDCFRMYRRNLKSKAPKKEEPKKVAKIQTSDQSGTYIIRSFTNTCWKRIEVPATRQMLKINYEDEESPTFRMEVEEYDEPEEEEFDVNLEKSQVENKENLEVAPVKPPKPDYSHTISDVVHDLKMWCDTNSVIILTATWTSEVMSFAQVKYLKEAHERYSNYLLFIDNERKRGVEIVYEDSEQTRNQVSTSLSTISAKATSNPIIATQRVNRMPVIQTNRNQQNALQQSVLQQQIRQPTSKIPLPVAQLNNRVIFVPVSFSTTTNPGQNVIIGTARNALPQQTLLLPPNVIPLNSGQAMLTQLPISRIMSQSTIPASIQNPSQLLRVSTAPYSILQPPRSSIPATASHTVFPSPISPTMRPRPESTVRAVVQNPKPATKQSSSNLSKQAPTDSELLSLLSSPNTFDTLDDFRECFCIVKGNNPKPYDLESFLSIKPLPIKWPSSANTLINSLVKLDQMLLKSEFKGNPAAWMISKHLISRVNCPSCGKILSKVRKESEEIRWVCDEPCGKLVDIERPKIFADHLSCIPLPTLLFSIYYWAIQMDVVDIVRNKRINLALKNVSDVWTMLRKICAGEMISHQSKMKFKYSATLATAHLGTLYLIGAMEETSNIVRIAVIDSQDINEARFKTVPLLLQYARKWFYRQCRIKVCEKKLLNLNKFGYSVTLVPRQVFTSSKNEIGFYLTQHLTGIFQDINVNELDKETINLLLNELQWREIYGTEPLSSFVNIIQHISEKLDFSPKSADELFYVEEYYYATLKPKLTLANSIIGSSKVDIRCPICSQFFDNILIVKHYIQHVQQVTRLAPNAVNSLSVKCDHCLRQFSERILPLHHQLYHMKPLRFSCRICCMPFFDRDKYLIHMTKTHFSGEMPYVCECCSYRSSFHKDLINHFEKEHIGWSKSLCPFCLQVFESKSFRNNFFGLYSHIEQHIRKQDSNVRCNRCCLTFNNNNDFLNHKTHIAAVHSANSILTPYQVKEDEKAFCTKASEKELRLFAFKASTYYYKKSDNYEVISSVNRNLSEVPFQLRIANCYWTSNLFENKPVLMNAFISHPLKCFECKDLICNDHFIRQTMCPKCPYKTHCKKSLNKHMNSVTAHTREDHFSPLSIASLLYNCDCGFKTTSGNTMATHLATSQHSRCTLNQIDEI</sequence>
<dbReference type="PROSITE" id="PS00028">
    <property type="entry name" value="ZINC_FINGER_C2H2_1"/>
    <property type="match status" value="2"/>
</dbReference>
<keyword evidence="4" id="KW-0862">Zinc</keyword>
<dbReference type="Proteomes" id="UP000285301">
    <property type="component" value="Unassembled WGS sequence"/>
</dbReference>
<keyword evidence="3" id="KW-0863">Zinc-finger</keyword>
<evidence type="ECO:0000256" key="2">
    <source>
        <dbReference type="ARBA" id="ARBA00022737"/>
    </source>
</evidence>
<proteinExistence type="predicted"/>
<evidence type="ECO:0000313" key="8">
    <source>
        <dbReference type="Proteomes" id="UP000285301"/>
    </source>
</evidence>
<dbReference type="AlphaFoldDB" id="A0A3S3NL52"/>
<dbReference type="GO" id="GO:0000977">
    <property type="term" value="F:RNA polymerase II transcription regulatory region sequence-specific DNA binding"/>
    <property type="evidence" value="ECO:0007669"/>
    <property type="project" value="TreeGrafter"/>
</dbReference>
<feature type="region of interest" description="Disordered" evidence="5">
    <location>
        <begin position="16"/>
        <end position="56"/>
    </location>
</feature>
<dbReference type="Pfam" id="PF25429">
    <property type="entry name" value="zf-POGZ"/>
    <property type="match status" value="1"/>
</dbReference>
<evidence type="ECO:0000313" key="7">
    <source>
        <dbReference type="EMBL" id="RWS04871.1"/>
    </source>
</evidence>
<dbReference type="InterPro" id="IPR013087">
    <property type="entry name" value="Znf_C2H2_type"/>
</dbReference>
<name>A0A3S3NL52_9ACAR</name>
<comment type="caution">
    <text evidence="7">The sequence shown here is derived from an EMBL/GenBank/DDBJ whole genome shotgun (WGS) entry which is preliminary data.</text>
</comment>
<gene>
    <name evidence="7" type="ORF">B4U79_18346</name>
</gene>
<reference evidence="7 8" key="1">
    <citation type="journal article" date="2018" name="Gigascience">
        <title>Genomes of trombidid mites reveal novel predicted allergens and laterally-transferred genes associated with secondary metabolism.</title>
        <authorList>
            <person name="Dong X."/>
            <person name="Chaisiri K."/>
            <person name="Xia D."/>
            <person name="Armstrong S.D."/>
            <person name="Fang Y."/>
            <person name="Donnelly M.J."/>
            <person name="Kadowaki T."/>
            <person name="McGarry J.W."/>
            <person name="Darby A.C."/>
            <person name="Makepeace B.L."/>
        </authorList>
    </citation>
    <scope>NUCLEOTIDE SEQUENCE [LARGE SCALE GENOMIC DNA]</scope>
    <source>
        <strain evidence="7">UoL-WK</strain>
    </source>
</reference>
<feature type="compositionally biased region" description="Polar residues" evidence="5">
    <location>
        <begin position="39"/>
        <end position="52"/>
    </location>
</feature>
<dbReference type="GO" id="GO:0008270">
    <property type="term" value="F:zinc ion binding"/>
    <property type="evidence" value="ECO:0007669"/>
    <property type="project" value="UniProtKB-KW"/>
</dbReference>
<dbReference type="OrthoDB" id="6514861at2759"/>
<dbReference type="GO" id="GO:0000981">
    <property type="term" value="F:DNA-binding transcription factor activity, RNA polymerase II-specific"/>
    <property type="evidence" value="ECO:0007669"/>
    <property type="project" value="TreeGrafter"/>
</dbReference>
<keyword evidence="2" id="KW-0677">Repeat</keyword>
<dbReference type="Gene3D" id="3.30.160.60">
    <property type="entry name" value="Classic Zinc Finger"/>
    <property type="match status" value="1"/>
</dbReference>
<dbReference type="PANTHER" id="PTHR24409:SF295">
    <property type="entry name" value="AZ2-RELATED"/>
    <property type="match status" value="1"/>
</dbReference>
<feature type="domain" description="C2H2-type" evidence="6">
    <location>
        <begin position="897"/>
        <end position="918"/>
    </location>
</feature>
<dbReference type="PANTHER" id="PTHR24409">
    <property type="entry name" value="ZINC FINGER PROTEIN 142"/>
    <property type="match status" value="1"/>
</dbReference>
<evidence type="ECO:0000256" key="1">
    <source>
        <dbReference type="ARBA" id="ARBA00022723"/>
    </source>
</evidence>
<feature type="domain" description="C2H2-type" evidence="6">
    <location>
        <begin position="869"/>
        <end position="889"/>
    </location>
</feature>
<evidence type="ECO:0000256" key="3">
    <source>
        <dbReference type="ARBA" id="ARBA00022771"/>
    </source>
</evidence>
<evidence type="ECO:0000259" key="6">
    <source>
        <dbReference type="PROSITE" id="PS00028"/>
    </source>
</evidence>
<dbReference type="STRING" id="1965070.A0A3S3NL52"/>
<dbReference type="EMBL" id="NCKU01005207">
    <property type="protein sequence ID" value="RWS04871.1"/>
    <property type="molecule type" value="Genomic_DNA"/>
</dbReference>